<gene>
    <name evidence="1" type="ORF">GGR20_001308</name>
</gene>
<name>A0A7W6NB67_9HYPH</name>
<reference evidence="1 2" key="1">
    <citation type="submission" date="2020-08" db="EMBL/GenBank/DDBJ databases">
        <title>Genomic Encyclopedia of Type Strains, Phase IV (KMG-IV): sequencing the most valuable type-strain genomes for metagenomic binning, comparative biology and taxonomic classification.</title>
        <authorList>
            <person name="Goeker M."/>
        </authorList>
    </citation>
    <scope>NUCLEOTIDE SEQUENCE [LARGE SCALE GENOMIC DNA]</scope>
    <source>
        <strain evidence="1 2">DSM 23447</strain>
    </source>
</reference>
<evidence type="ECO:0000313" key="1">
    <source>
        <dbReference type="EMBL" id="MBB4051672.1"/>
    </source>
</evidence>
<organism evidence="1 2">
    <name type="scientific">Devosia subaequoris</name>
    <dbReference type="NCBI Taxonomy" id="395930"/>
    <lineage>
        <taxon>Bacteria</taxon>
        <taxon>Pseudomonadati</taxon>
        <taxon>Pseudomonadota</taxon>
        <taxon>Alphaproteobacteria</taxon>
        <taxon>Hyphomicrobiales</taxon>
        <taxon>Devosiaceae</taxon>
        <taxon>Devosia</taxon>
    </lineage>
</organism>
<comment type="caution">
    <text evidence="1">The sequence shown here is derived from an EMBL/GenBank/DDBJ whole genome shotgun (WGS) entry which is preliminary data.</text>
</comment>
<keyword evidence="2" id="KW-1185">Reference proteome</keyword>
<dbReference type="AlphaFoldDB" id="A0A7W6NB67"/>
<dbReference type="Proteomes" id="UP000547011">
    <property type="component" value="Unassembled WGS sequence"/>
</dbReference>
<sequence length="133" mass="14818">MTIEPSKEAQFKQRFISVVADLRQNGLNDPEAMAHIGGLAVELSDALNQKSWVAVKQSMTPATYDELLATFQKRGTEYHKDGRTKLAYAIQLLSVSLVAFTQRSDADIAAGENLVDQLIDQAATRYRQVRPKH</sequence>
<evidence type="ECO:0000313" key="2">
    <source>
        <dbReference type="Proteomes" id="UP000547011"/>
    </source>
</evidence>
<dbReference type="EMBL" id="JACIEW010000002">
    <property type="protein sequence ID" value="MBB4051672.1"/>
    <property type="molecule type" value="Genomic_DNA"/>
</dbReference>
<accession>A0A7W6NB67</accession>
<protein>
    <submittedName>
        <fullName evidence="1">Uncharacterized protein</fullName>
    </submittedName>
</protein>
<dbReference type="RefSeq" id="WP_183310404.1">
    <property type="nucleotide sequence ID" value="NZ_JACIEW010000002.1"/>
</dbReference>
<proteinExistence type="predicted"/>